<organism evidence="4 5">
    <name type="scientific">Microlunatus parietis</name>
    <dbReference type="NCBI Taxonomy" id="682979"/>
    <lineage>
        <taxon>Bacteria</taxon>
        <taxon>Bacillati</taxon>
        <taxon>Actinomycetota</taxon>
        <taxon>Actinomycetes</taxon>
        <taxon>Propionibacteriales</taxon>
        <taxon>Propionibacteriaceae</taxon>
        <taxon>Microlunatus</taxon>
    </lineage>
</organism>
<dbReference type="SUPFAM" id="SSF50129">
    <property type="entry name" value="GroES-like"/>
    <property type="match status" value="1"/>
</dbReference>
<proteinExistence type="predicted"/>
<comment type="caution">
    <text evidence="4">The sequence shown here is derived from an EMBL/GenBank/DDBJ whole genome shotgun (WGS) entry which is preliminary data.</text>
</comment>
<accession>A0A7Y9I9S5</accession>
<evidence type="ECO:0000313" key="4">
    <source>
        <dbReference type="EMBL" id="NYE72894.1"/>
    </source>
</evidence>
<sequence>MRQVEVIEFGGPEVLTIKESPDPRPGPGQLLIDVAVAGVQSLDGYLRRGAWPDFLPGPPPYAPGLEAAGVVAAVGDGVDPAWLGRRVVASLTGGGYASRVVAGVDDVLPVRDDLDLEQAMALLHDGSTAAALLEETPVEAGETVLVLPAAGGLGSVLVQLAVIAGARVIGAARGSAKLSVIKELGADQAVDYGEPGWPDQAGPVDVVFDGVSGDLGRAAFGTVRAGGRYANYGNASGAESFVTPDEASGRGIRLRGMEQLESFLAERSRRFADVQRLAAAGTIRPIIGRTYPLDQVAEAHRAIEAREISGKVLLIPGRPGEPGGAPGR</sequence>
<dbReference type="Gene3D" id="3.90.180.10">
    <property type="entry name" value="Medium-chain alcohol dehydrogenases, catalytic domain"/>
    <property type="match status" value="1"/>
</dbReference>
<dbReference type="RefSeq" id="WP_179754008.1">
    <property type="nucleotide sequence ID" value="NZ_JACCBU010000001.1"/>
</dbReference>
<dbReference type="SUPFAM" id="SSF51735">
    <property type="entry name" value="NAD(P)-binding Rossmann-fold domains"/>
    <property type="match status" value="1"/>
</dbReference>
<dbReference type="InterPro" id="IPR013154">
    <property type="entry name" value="ADH-like_N"/>
</dbReference>
<dbReference type="AlphaFoldDB" id="A0A7Y9I9S5"/>
<keyword evidence="5" id="KW-1185">Reference proteome</keyword>
<dbReference type="Pfam" id="PF13602">
    <property type="entry name" value="ADH_zinc_N_2"/>
    <property type="match status" value="1"/>
</dbReference>
<dbReference type="InterPro" id="IPR036291">
    <property type="entry name" value="NAD(P)-bd_dom_sf"/>
</dbReference>
<dbReference type="Gene3D" id="3.40.50.720">
    <property type="entry name" value="NAD(P)-binding Rossmann-like Domain"/>
    <property type="match status" value="1"/>
</dbReference>
<dbReference type="GO" id="GO:0070402">
    <property type="term" value="F:NADPH binding"/>
    <property type="evidence" value="ECO:0007669"/>
    <property type="project" value="TreeGrafter"/>
</dbReference>
<keyword evidence="2 4" id="KW-0560">Oxidoreductase</keyword>
<reference evidence="4 5" key="1">
    <citation type="submission" date="2020-07" db="EMBL/GenBank/DDBJ databases">
        <title>Sequencing the genomes of 1000 actinobacteria strains.</title>
        <authorList>
            <person name="Klenk H.-P."/>
        </authorList>
    </citation>
    <scope>NUCLEOTIDE SEQUENCE [LARGE SCALE GENOMIC DNA]</scope>
    <source>
        <strain evidence="4 5">DSM 22083</strain>
    </source>
</reference>
<evidence type="ECO:0000259" key="3">
    <source>
        <dbReference type="SMART" id="SM00829"/>
    </source>
</evidence>
<feature type="domain" description="Enoyl reductase (ER)" evidence="3">
    <location>
        <begin position="10"/>
        <end position="314"/>
    </location>
</feature>
<dbReference type="Pfam" id="PF08240">
    <property type="entry name" value="ADH_N"/>
    <property type="match status" value="1"/>
</dbReference>
<evidence type="ECO:0000256" key="1">
    <source>
        <dbReference type="ARBA" id="ARBA00022857"/>
    </source>
</evidence>
<keyword evidence="1" id="KW-0521">NADP</keyword>
<dbReference type="CDD" id="cd08244">
    <property type="entry name" value="MDR_enoyl_red"/>
    <property type="match status" value="1"/>
</dbReference>
<name>A0A7Y9I9S5_9ACTN</name>
<dbReference type="EMBL" id="JACCBU010000001">
    <property type="protein sequence ID" value="NYE72894.1"/>
    <property type="molecule type" value="Genomic_DNA"/>
</dbReference>
<protein>
    <submittedName>
        <fullName evidence="4">NADPH2:quinone reductase</fullName>
        <ecNumber evidence="4">1.6.5.5</ecNumber>
    </submittedName>
</protein>
<dbReference type="PANTHER" id="PTHR48106">
    <property type="entry name" value="QUINONE OXIDOREDUCTASE PIG3-RELATED"/>
    <property type="match status" value="1"/>
</dbReference>
<gene>
    <name evidence="4" type="ORF">BKA15_004223</name>
</gene>
<evidence type="ECO:0000256" key="2">
    <source>
        <dbReference type="ARBA" id="ARBA00023002"/>
    </source>
</evidence>
<dbReference type="InterPro" id="IPR020843">
    <property type="entry name" value="ER"/>
</dbReference>
<dbReference type="Proteomes" id="UP000569914">
    <property type="component" value="Unassembled WGS sequence"/>
</dbReference>
<dbReference type="InterPro" id="IPR011032">
    <property type="entry name" value="GroES-like_sf"/>
</dbReference>
<dbReference type="EC" id="1.6.5.5" evidence="4"/>
<evidence type="ECO:0000313" key="5">
    <source>
        <dbReference type="Proteomes" id="UP000569914"/>
    </source>
</evidence>
<dbReference type="GO" id="GO:0003960">
    <property type="term" value="F:quinone reductase (NADPH) activity"/>
    <property type="evidence" value="ECO:0007669"/>
    <property type="project" value="UniProtKB-EC"/>
</dbReference>
<dbReference type="SMART" id="SM00829">
    <property type="entry name" value="PKS_ER"/>
    <property type="match status" value="1"/>
</dbReference>